<gene>
    <name evidence="6" type="ORF">DSCO28_40490</name>
</gene>
<dbReference type="InterPro" id="IPR003593">
    <property type="entry name" value="AAA+_ATPase"/>
</dbReference>
<proteinExistence type="inferred from homology"/>
<evidence type="ECO:0000256" key="3">
    <source>
        <dbReference type="ARBA" id="ARBA00022741"/>
    </source>
</evidence>
<dbReference type="SUPFAM" id="SSF52540">
    <property type="entry name" value="P-loop containing nucleoside triphosphate hydrolases"/>
    <property type="match status" value="1"/>
</dbReference>
<dbReference type="InterPro" id="IPR027417">
    <property type="entry name" value="P-loop_NTPase"/>
</dbReference>
<dbReference type="GO" id="GO:0006970">
    <property type="term" value="P:response to osmotic stress"/>
    <property type="evidence" value="ECO:0007669"/>
    <property type="project" value="UniProtKB-ARBA"/>
</dbReference>
<dbReference type="EMBL" id="AP021876">
    <property type="protein sequence ID" value="BBO83483.1"/>
    <property type="molecule type" value="Genomic_DNA"/>
</dbReference>
<reference evidence="6 7" key="1">
    <citation type="submission" date="2019-11" db="EMBL/GenBank/DDBJ databases">
        <title>Comparative genomics of hydrocarbon-degrading Desulfosarcina strains.</title>
        <authorList>
            <person name="Watanabe M."/>
            <person name="Kojima H."/>
            <person name="Fukui M."/>
        </authorList>
    </citation>
    <scope>NUCLEOTIDE SEQUENCE [LARGE SCALE GENOMIC DNA]</scope>
    <source>
        <strain evidence="6 7">28bB2T</strain>
    </source>
</reference>
<dbReference type="NCBIfam" id="TIGR01186">
    <property type="entry name" value="proV"/>
    <property type="match status" value="1"/>
</dbReference>
<dbReference type="AlphaFoldDB" id="A0A5K7ZTE1"/>
<dbReference type="PANTHER" id="PTHR43869:SF1">
    <property type="entry name" value="GLYCINE BETAINE_PROLINE BETAINE TRANSPORT SYSTEM ATP-BINDING PROTEIN PROV"/>
    <property type="match status" value="1"/>
</dbReference>
<dbReference type="PROSITE" id="PS50893">
    <property type="entry name" value="ABC_TRANSPORTER_2"/>
    <property type="match status" value="1"/>
</dbReference>
<dbReference type="InterPro" id="IPR003439">
    <property type="entry name" value="ABC_transporter-like_ATP-bd"/>
</dbReference>
<comment type="similarity">
    <text evidence="1">Belongs to the ABC transporter superfamily.</text>
</comment>
<dbReference type="Proteomes" id="UP000425960">
    <property type="component" value="Chromosome"/>
</dbReference>
<evidence type="ECO:0000256" key="4">
    <source>
        <dbReference type="ARBA" id="ARBA00022840"/>
    </source>
</evidence>
<dbReference type="InterPro" id="IPR051921">
    <property type="entry name" value="ABC_osmolyte_uptake_ATP-bind"/>
</dbReference>
<sequence length="279" mass="31391">MHPMEHDTVTGRRIEITHLWKAFGLSHKKTLAEMDRYSREPSLVVHGKKQVIAVRDISFGVDEGDVFVIMGLSGSGKSTLIRCVLRLVEPNAGEIVVNGKNVTAMDKKQLIAFRRTQMAMVFQHFGLLPHRTVLDNVGFGLKVRGVGKKERSEKAADMLKTVGLEHWGSQYPASLSGGMQQRVGLARALVQDADVLLMDEPFSGLDPLIRREMQEELLRLQREMKKTILFVTHDLDEAMRLGNRMAVMGDGMFVQIGTPEEIVQNPVNDYVHRFVKNNC</sequence>
<evidence type="ECO:0000313" key="6">
    <source>
        <dbReference type="EMBL" id="BBO83483.1"/>
    </source>
</evidence>
<keyword evidence="2" id="KW-0813">Transport</keyword>
<dbReference type="PANTHER" id="PTHR43869">
    <property type="entry name" value="GLYCINE BETAINE/PROLINE BETAINE TRANSPORT SYSTEM ATP-BINDING PROTEIN PROV"/>
    <property type="match status" value="1"/>
</dbReference>
<name>A0A5K7ZTE1_9BACT</name>
<evidence type="ECO:0000313" key="7">
    <source>
        <dbReference type="Proteomes" id="UP000425960"/>
    </source>
</evidence>
<accession>A0A5K7ZTE1</accession>
<dbReference type="GO" id="GO:0005524">
    <property type="term" value="F:ATP binding"/>
    <property type="evidence" value="ECO:0007669"/>
    <property type="project" value="UniProtKB-KW"/>
</dbReference>
<keyword evidence="4" id="KW-0067">ATP-binding</keyword>
<dbReference type="KEGG" id="dov:DSCO28_40490"/>
<dbReference type="Pfam" id="PF00005">
    <property type="entry name" value="ABC_tran"/>
    <property type="match status" value="1"/>
</dbReference>
<dbReference type="GO" id="GO:0016020">
    <property type="term" value="C:membrane"/>
    <property type="evidence" value="ECO:0007669"/>
    <property type="project" value="InterPro"/>
</dbReference>
<dbReference type="SMART" id="SM00382">
    <property type="entry name" value="AAA"/>
    <property type="match status" value="1"/>
</dbReference>
<dbReference type="GO" id="GO:0031460">
    <property type="term" value="P:glycine betaine transport"/>
    <property type="evidence" value="ECO:0007669"/>
    <property type="project" value="InterPro"/>
</dbReference>
<dbReference type="InterPro" id="IPR017871">
    <property type="entry name" value="ABC_transporter-like_CS"/>
</dbReference>
<feature type="domain" description="ABC transporter" evidence="5">
    <location>
        <begin position="38"/>
        <end position="275"/>
    </location>
</feature>
<evidence type="ECO:0000259" key="5">
    <source>
        <dbReference type="PROSITE" id="PS50893"/>
    </source>
</evidence>
<evidence type="ECO:0000256" key="2">
    <source>
        <dbReference type="ARBA" id="ARBA00022448"/>
    </source>
</evidence>
<protein>
    <recommendedName>
        <fullName evidence="5">ABC transporter domain-containing protein</fullName>
    </recommendedName>
</protein>
<evidence type="ECO:0000256" key="1">
    <source>
        <dbReference type="ARBA" id="ARBA00005417"/>
    </source>
</evidence>
<dbReference type="PROSITE" id="PS00211">
    <property type="entry name" value="ABC_TRANSPORTER_1"/>
    <property type="match status" value="1"/>
</dbReference>
<dbReference type="FunFam" id="3.40.50.300:FF:000201">
    <property type="entry name" value="Glycine betaine/L-proline ABC transporter ATP-binding protein"/>
    <property type="match status" value="1"/>
</dbReference>
<dbReference type="InterPro" id="IPR005892">
    <property type="entry name" value="Gly-betaine_transp_ATP-bd"/>
</dbReference>
<dbReference type="Gene3D" id="3.40.50.300">
    <property type="entry name" value="P-loop containing nucleotide triphosphate hydrolases"/>
    <property type="match status" value="1"/>
</dbReference>
<keyword evidence="3" id="KW-0547">Nucleotide-binding</keyword>
<dbReference type="GO" id="GO:0016887">
    <property type="term" value="F:ATP hydrolysis activity"/>
    <property type="evidence" value="ECO:0007669"/>
    <property type="project" value="InterPro"/>
</dbReference>
<organism evidence="6 7">
    <name type="scientific">Desulfosarcina ovata subsp. sediminis</name>
    <dbReference type="NCBI Taxonomy" id="885957"/>
    <lineage>
        <taxon>Bacteria</taxon>
        <taxon>Pseudomonadati</taxon>
        <taxon>Thermodesulfobacteriota</taxon>
        <taxon>Desulfobacteria</taxon>
        <taxon>Desulfobacterales</taxon>
        <taxon>Desulfosarcinaceae</taxon>
        <taxon>Desulfosarcina</taxon>
    </lineage>
</organism>